<name>A0A7X0HUK0_9BACI</name>
<reference evidence="1 2" key="1">
    <citation type="submission" date="2020-08" db="EMBL/GenBank/DDBJ databases">
        <title>Genomic Encyclopedia of Type Strains, Phase IV (KMG-IV): sequencing the most valuable type-strain genomes for metagenomic binning, comparative biology and taxonomic classification.</title>
        <authorList>
            <person name="Goeker M."/>
        </authorList>
    </citation>
    <scope>NUCLEOTIDE SEQUENCE [LARGE SCALE GENOMIC DNA]</scope>
    <source>
        <strain evidence="1 2">DSM 5391</strain>
    </source>
</reference>
<keyword evidence="2" id="KW-1185">Reference proteome</keyword>
<comment type="caution">
    <text evidence="1">The sequence shown here is derived from an EMBL/GenBank/DDBJ whole genome shotgun (WGS) entry which is preliminary data.</text>
</comment>
<dbReference type="EMBL" id="JACHGK010000017">
    <property type="protein sequence ID" value="MBB6447129.1"/>
    <property type="molecule type" value="Genomic_DNA"/>
</dbReference>
<evidence type="ECO:0000313" key="2">
    <source>
        <dbReference type="Proteomes" id="UP000531594"/>
    </source>
</evidence>
<dbReference type="RefSeq" id="WP_184528797.1">
    <property type="nucleotide sequence ID" value="NZ_JACHGK010000017.1"/>
</dbReference>
<protein>
    <recommendedName>
        <fullName evidence="3">YkzH</fullName>
    </recommendedName>
</protein>
<evidence type="ECO:0000313" key="1">
    <source>
        <dbReference type="EMBL" id="MBB6447129.1"/>
    </source>
</evidence>
<dbReference type="AlphaFoldDB" id="A0A7X0HUK0"/>
<evidence type="ECO:0008006" key="3">
    <source>
        <dbReference type="Google" id="ProtNLM"/>
    </source>
</evidence>
<sequence length="72" mass="8462">MNTPQYFNPYYAVQPRNAQMDQINIHQRIINIEKQLDMLIKMVDYNNQMLRYMQQNNINTNAGGGGAIIVRM</sequence>
<gene>
    <name evidence="1" type="ORF">HNR53_003808</name>
</gene>
<proteinExistence type="predicted"/>
<organism evidence="1 2">
    <name type="scientific">Bacillus benzoevorans</name>
    <dbReference type="NCBI Taxonomy" id="1456"/>
    <lineage>
        <taxon>Bacteria</taxon>
        <taxon>Bacillati</taxon>
        <taxon>Bacillota</taxon>
        <taxon>Bacilli</taxon>
        <taxon>Bacillales</taxon>
        <taxon>Bacillaceae</taxon>
        <taxon>Bacillus</taxon>
    </lineage>
</organism>
<dbReference type="Proteomes" id="UP000531594">
    <property type="component" value="Unassembled WGS sequence"/>
</dbReference>
<accession>A0A7X0HUK0</accession>